<comment type="caution">
    <text evidence="1">The sequence shown here is derived from an EMBL/GenBank/DDBJ whole genome shotgun (WGS) entry which is preliminary data.</text>
</comment>
<evidence type="ECO:0000313" key="2">
    <source>
        <dbReference type="Proteomes" id="UP000267418"/>
    </source>
</evidence>
<organism evidence="1 2">
    <name type="scientific">Variovorax gossypii</name>
    <dbReference type="NCBI Taxonomy" id="1679495"/>
    <lineage>
        <taxon>Bacteria</taxon>
        <taxon>Pseudomonadati</taxon>
        <taxon>Pseudomonadota</taxon>
        <taxon>Betaproteobacteria</taxon>
        <taxon>Burkholderiales</taxon>
        <taxon>Comamonadaceae</taxon>
        <taxon>Variovorax</taxon>
    </lineage>
</organism>
<dbReference type="PANTHER" id="PTHR11102">
    <property type="entry name" value="SEL-1-LIKE PROTEIN"/>
    <property type="match status" value="1"/>
</dbReference>
<dbReference type="InterPro" id="IPR050767">
    <property type="entry name" value="Sel1_AlgK"/>
</dbReference>
<dbReference type="InterPro" id="IPR011990">
    <property type="entry name" value="TPR-like_helical_dom_sf"/>
</dbReference>
<dbReference type="AlphaFoldDB" id="A0A431TN91"/>
<dbReference type="InterPro" id="IPR006597">
    <property type="entry name" value="Sel1-like"/>
</dbReference>
<dbReference type="OrthoDB" id="8912283at2"/>
<accession>A0A431TN91</accession>
<dbReference type="Gene3D" id="1.25.40.10">
    <property type="entry name" value="Tetratricopeptide repeat domain"/>
    <property type="match status" value="1"/>
</dbReference>
<dbReference type="PANTHER" id="PTHR11102:SF160">
    <property type="entry name" value="ERAD-ASSOCIATED E3 UBIQUITIN-PROTEIN LIGASE COMPONENT HRD3"/>
    <property type="match status" value="1"/>
</dbReference>
<name>A0A431TN91_9BURK</name>
<keyword evidence="2" id="KW-1185">Reference proteome</keyword>
<gene>
    <name evidence="1" type="ORF">EJP69_11495</name>
</gene>
<sequence>MDGHSNEYTSLFDEANEAWDAGERKKAFQLFLAAALNGEEDAFNSVGYFLDHGIGVKKDPAGAYRWYRRAAMRGNLAGCLNMGVWYRDADNLRRSKFWFERAYAQGDGSAAYELGKIFLHKRSSASAQRALLYLTAAAKSKYISEDERVEAKNLLTNMKRK</sequence>
<reference evidence="1 2" key="1">
    <citation type="submission" date="2018-12" db="EMBL/GenBank/DDBJ databases">
        <title>The genome of Variovorax gossypii DSM 100435.</title>
        <authorList>
            <person name="Gao J."/>
            <person name="Sun J."/>
        </authorList>
    </citation>
    <scope>NUCLEOTIDE SEQUENCE [LARGE SCALE GENOMIC DNA]</scope>
    <source>
        <strain evidence="1 2">DSM 100435</strain>
    </source>
</reference>
<dbReference type="RefSeq" id="WP_093196245.1">
    <property type="nucleotide sequence ID" value="NZ_RXOE01000002.1"/>
</dbReference>
<dbReference type="Proteomes" id="UP000267418">
    <property type="component" value="Unassembled WGS sequence"/>
</dbReference>
<evidence type="ECO:0000313" key="1">
    <source>
        <dbReference type="EMBL" id="RTQ35008.1"/>
    </source>
</evidence>
<protein>
    <submittedName>
        <fullName evidence="1">Sel1 repeat family protein</fullName>
    </submittedName>
</protein>
<proteinExistence type="predicted"/>
<dbReference type="Pfam" id="PF08238">
    <property type="entry name" value="Sel1"/>
    <property type="match status" value="4"/>
</dbReference>
<dbReference type="EMBL" id="RXOE01000002">
    <property type="protein sequence ID" value="RTQ35008.1"/>
    <property type="molecule type" value="Genomic_DNA"/>
</dbReference>
<dbReference type="SMART" id="SM00671">
    <property type="entry name" value="SEL1"/>
    <property type="match status" value="3"/>
</dbReference>
<dbReference type="SUPFAM" id="SSF81901">
    <property type="entry name" value="HCP-like"/>
    <property type="match status" value="1"/>
</dbReference>